<feature type="transmembrane region" description="Helical" evidence="14">
    <location>
        <begin position="41"/>
        <end position="65"/>
    </location>
</feature>
<organism evidence="15 16">
    <name type="scientific">Paenibacillus barengoltzii J12</name>
    <dbReference type="NCBI Taxonomy" id="935846"/>
    <lineage>
        <taxon>Bacteria</taxon>
        <taxon>Bacillati</taxon>
        <taxon>Bacillota</taxon>
        <taxon>Bacilli</taxon>
        <taxon>Bacillales</taxon>
        <taxon>Paenibacillaceae</taxon>
        <taxon>Paenibacillus</taxon>
    </lineage>
</organism>
<keyword evidence="8 14" id="KW-1133">Transmembrane helix</keyword>
<evidence type="ECO:0000256" key="12">
    <source>
        <dbReference type="ARBA" id="ARBA00039702"/>
    </source>
</evidence>
<dbReference type="InterPro" id="IPR004703">
    <property type="entry name" value="PTS_sugar-sp_permease"/>
</dbReference>
<feature type="transmembrane region" description="Helical" evidence="14">
    <location>
        <begin position="146"/>
        <end position="165"/>
    </location>
</feature>
<feature type="transmembrane region" description="Helical" evidence="14">
    <location>
        <begin position="6"/>
        <end position="29"/>
    </location>
</feature>
<feature type="transmembrane region" description="Helical" evidence="14">
    <location>
        <begin position="227"/>
        <end position="245"/>
    </location>
</feature>
<feature type="transmembrane region" description="Helical" evidence="14">
    <location>
        <begin position="348"/>
        <end position="368"/>
    </location>
</feature>
<evidence type="ECO:0000256" key="3">
    <source>
        <dbReference type="ARBA" id="ARBA00022448"/>
    </source>
</evidence>
<dbReference type="InterPro" id="IPR051562">
    <property type="entry name" value="Ascorbate-PTS_EIIC"/>
</dbReference>
<evidence type="ECO:0000256" key="13">
    <source>
        <dbReference type="ARBA" id="ARBA00042859"/>
    </source>
</evidence>
<name>A0ABY1M3I4_9BACL</name>
<proteinExistence type="inferred from homology"/>
<dbReference type="PANTHER" id="PTHR33843:SF4">
    <property type="entry name" value="ASCORBATE-SPECIFIC PTS SYSTEM EIIC COMPONENT"/>
    <property type="match status" value="1"/>
</dbReference>
<keyword evidence="5" id="KW-0762">Sugar transport</keyword>
<keyword evidence="6" id="KW-0598">Phosphotransferase system</keyword>
<keyword evidence="9 14" id="KW-0472">Membrane</keyword>
<feature type="transmembrane region" description="Helical" evidence="14">
    <location>
        <begin position="265"/>
        <end position="286"/>
    </location>
</feature>
<comment type="caution">
    <text evidence="15">The sequence shown here is derived from an EMBL/GenBank/DDBJ whole genome shotgun (WGS) entry which is preliminary data.</text>
</comment>
<comment type="similarity">
    <text evidence="11">Belongs to the UlaA family.</text>
</comment>
<evidence type="ECO:0000313" key="15">
    <source>
        <dbReference type="EMBL" id="SMF68600.1"/>
    </source>
</evidence>
<keyword evidence="3" id="KW-0813">Transport</keyword>
<feature type="transmembrane region" description="Helical" evidence="14">
    <location>
        <begin position="380"/>
        <end position="401"/>
    </location>
</feature>
<evidence type="ECO:0000256" key="1">
    <source>
        <dbReference type="ARBA" id="ARBA00004651"/>
    </source>
</evidence>
<comment type="subunit">
    <text evidence="2">Homodimer.</text>
</comment>
<accession>A0ABY1M3I4</accession>
<reference evidence="15 16" key="1">
    <citation type="submission" date="2017-04" db="EMBL/GenBank/DDBJ databases">
        <authorList>
            <person name="Varghese N."/>
            <person name="Submissions S."/>
        </authorList>
    </citation>
    <scope>NUCLEOTIDE SEQUENCE [LARGE SCALE GENOMIC DNA]</scope>
    <source>
        <strain evidence="15 16">J12</strain>
    </source>
</reference>
<comment type="function">
    <text evidence="10">The phosphoenolpyruvate-dependent sugar phosphotransferase system (sugar PTS), a major carbohydrate active transport system, catalyzes the phosphorylation of incoming sugar substrates concomitantly with their translocation across the cell membrane. The enzyme II UlaABC PTS system is involved in ascorbate transport.</text>
</comment>
<evidence type="ECO:0000256" key="5">
    <source>
        <dbReference type="ARBA" id="ARBA00022597"/>
    </source>
</evidence>
<keyword evidence="16" id="KW-1185">Reference proteome</keyword>
<dbReference type="RefSeq" id="WP_028540329.1">
    <property type="nucleotide sequence ID" value="NZ_FXAE01000081.1"/>
</dbReference>
<comment type="subcellular location">
    <subcellularLocation>
        <location evidence="1">Cell membrane</location>
        <topology evidence="1">Multi-pass membrane protein</topology>
    </subcellularLocation>
</comment>
<evidence type="ECO:0000256" key="10">
    <source>
        <dbReference type="ARBA" id="ARBA00037387"/>
    </source>
</evidence>
<gene>
    <name evidence="15" type="ORF">SAMN02744124_04353</name>
</gene>
<dbReference type="Proteomes" id="UP000192939">
    <property type="component" value="Unassembled WGS sequence"/>
</dbReference>
<evidence type="ECO:0000256" key="6">
    <source>
        <dbReference type="ARBA" id="ARBA00022683"/>
    </source>
</evidence>
<evidence type="ECO:0000256" key="9">
    <source>
        <dbReference type="ARBA" id="ARBA00023136"/>
    </source>
</evidence>
<evidence type="ECO:0000256" key="7">
    <source>
        <dbReference type="ARBA" id="ARBA00022692"/>
    </source>
</evidence>
<dbReference type="PANTHER" id="PTHR33843">
    <property type="entry name" value="ASCORBATE-SPECIFIC PTS SYSTEM EIIC COMPONENT"/>
    <property type="match status" value="1"/>
</dbReference>
<evidence type="ECO:0000256" key="11">
    <source>
        <dbReference type="ARBA" id="ARBA00038218"/>
    </source>
</evidence>
<feature type="transmembrane region" description="Helical" evidence="14">
    <location>
        <begin position="324"/>
        <end position="342"/>
    </location>
</feature>
<evidence type="ECO:0000256" key="4">
    <source>
        <dbReference type="ARBA" id="ARBA00022475"/>
    </source>
</evidence>
<feature type="transmembrane region" description="Helical" evidence="14">
    <location>
        <begin position="93"/>
        <end position="112"/>
    </location>
</feature>
<feature type="transmembrane region" description="Helical" evidence="14">
    <location>
        <begin position="119"/>
        <end position="140"/>
    </location>
</feature>
<evidence type="ECO:0000256" key="2">
    <source>
        <dbReference type="ARBA" id="ARBA00011738"/>
    </source>
</evidence>
<evidence type="ECO:0000256" key="8">
    <source>
        <dbReference type="ARBA" id="ARBA00022989"/>
    </source>
</evidence>
<dbReference type="NCBIfam" id="NF006920">
    <property type="entry name" value="PRK09410.1-2"/>
    <property type="match status" value="1"/>
</dbReference>
<protein>
    <recommendedName>
        <fullName evidence="12">Ascorbate-specific PTS system EIIC component</fullName>
    </recommendedName>
    <alternativeName>
        <fullName evidence="13">Ascorbate-specific permease IIC component UlaA</fullName>
    </alternativeName>
</protein>
<keyword evidence="4" id="KW-1003">Cell membrane</keyword>
<keyword evidence="7 14" id="KW-0812">Transmembrane</keyword>
<sequence length="432" mass="46402">MDVLFWISNNIFGTPAILLGFIVLLGLLLQKKSTSQVISGTFKAVIGFLIISAGSGVIVGALNVFEPMWKEVFGLESESLSNFLGQETFNAQFGGSVTMAMLLGFLINVLLARFTKFKYIYLTGHMMFWTSTIFTGIVIHTAGDSVPRWGLILFIAIILGVYWTFQPALTQPFMRKITGNDNIALGHTSAAAGLLGALLGKWLGNKENDTEKIKVPKGLEFLRDSNVITALCMGLLFFVGAVVLMLKGTPEAQNLVAQSGDQNFIIYSIVQSLTFAGGIAIVLLGVRMFIGELVPAFNGIATKLVPGAKPALDCPVVYPYAPNAVILGFLGAFVGALIWLVVLGNTVAYIFVPTMIVLFFHGATAGVFGNSTGGVRGALLGGFITATIVAWGQFIMVRYLISTTVPDTAMWAADTDMFILGPIIRLLSQLLF</sequence>
<dbReference type="EMBL" id="FXAE01000081">
    <property type="protein sequence ID" value="SMF68600.1"/>
    <property type="molecule type" value="Genomic_DNA"/>
</dbReference>
<evidence type="ECO:0000313" key="16">
    <source>
        <dbReference type="Proteomes" id="UP000192939"/>
    </source>
</evidence>
<dbReference type="Pfam" id="PF03611">
    <property type="entry name" value="EIIC-GAT"/>
    <property type="match status" value="1"/>
</dbReference>
<evidence type="ECO:0000256" key="14">
    <source>
        <dbReference type="SAM" id="Phobius"/>
    </source>
</evidence>